<comment type="caution">
    <text evidence="1">The sequence shown here is derived from an EMBL/GenBank/DDBJ whole genome shotgun (WGS) entry which is preliminary data.</text>
</comment>
<protein>
    <recommendedName>
        <fullName evidence="3">Alpha/beta hydrolase</fullName>
    </recommendedName>
</protein>
<name>A0ABQ6B4C1_9BRAD</name>
<proteinExistence type="predicted"/>
<dbReference type="Pfam" id="PF05990">
    <property type="entry name" value="DUF900"/>
    <property type="match status" value="1"/>
</dbReference>
<dbReference type="InterPro" id="IPR010297">
    <property type="entry name" value="DUF900_hydrolase"/>
</dbReference>
<dbReference type="SUPFAM" id="SSF53474">
    <property type="entry name" value="alpha/beta-Hydrolases"/>
    <property type="match status" value="1"/>
</dbReference>
<reference evidence="2" key="1">
    <citation type="journal article" date="2019" name="Int. J. Syst. Evol. Microbiol.">
        <title>The Global Catalogue of Microorganisms (GCM) 10K type strain sequencing project: providing services to taxonomists for standard genome sequencing and annotation.</title>
        <authorList>
            <consortium name="The Broad Institute Genomics Platform"/>
            <consortium name="The Broad Institute Genome Sequencing Center for Infectious Disease"/>
            <person name="Wu L."/>
            <person name="Ma J."/>
        </authorList>
    </citation>
    <scope>NUCLEOTIDE SEQUENCE [LARGE SCALE GENOMIC DNA]</scope>
    <source>
        <strain evidence="2">NBRC 102520</strain>
    </source>
</reference>
<dbReference type="RefSeq" id="WP_284271317.1">
    <property type="nucleotide sequence ID" value="NZ_BSOW01000024.1"/>
</dbReference>
<dbReference type="Proteomes" id="UP001156905">
    <property type="component" value="Unassembled WGS sequence"/>
</dbReference>
<dbReference type="EMBL" id="BSOW01000024">
    <property type="protein sequence ID" value="GLR89259.1"/>
    <property type="molecule type" value="Genomic_DNA"/>
</dbReference>
<sequence length="321" mass="35229">MKYWISLRKVSGGVFTDEIELGPARYLAVPDNETPGPQHQITQTQWIRQIMALFPPDPNYPDDGPSGDVLFFVHGYNNTVATVDQRHKQIQAGLTANQFACQVISFDWPSGDLALAYLRDRDHARITAVRLVSAGIKLFVRTQKEKCDINVHVLGHSTGAYLIREAFDHADDGQATATAWTAGQLVLIAGDVSASSFSAGNPETESTYRHCYRLTNFFNGYDQILQISNVKRVGLSPRVGRVGLPADAPTKAVNVNCSDHFHATYPPTGNVTLDAVTSHSWYFSDSTFHRDLATTLKGAIDRTLIPTRNIAPLTGAQALTS</sequence>
<organism evidence="1 2">
    <name type="scientific">Bradyrhizobium iriomotense</name>
    <dbReference type="NCBI Taxonomy" id="441950"/>
    <lineage>
        <taxon>Bacteria</taxon>
        <taxon>Pseudomonadati</taxon>
        <taxon>Pseudomonadota</taxon>
        <taxon>Alphaproteobacteria</taxon>
        <taxon>Hyphomicrobiales</taxon>
        <taxon>Nitrobacteraceae</taxon>
        <taxon>Bradyrhizobium</taxon>
    </lineage>
</organism>
<gene>
    <name evidence="1" type="ORF">GCM10007857_59720</name>
</gene>
<evidence type="ECO:0000313" key="2">
    <source>
        <dbReference type="Proteomes" id="UP001156905"/>
    </source>
</evidence>
<evidence type="ECO:0008006" key="3">
    <source>
        <dbReference type="Google" id="ProtNLM"/>
    </source>
</evidence>
<accession>A0ABQ6B4C1</accession>
<dbReference type="Gene3D" id="3.40.50.1820">
    <property type="entry name" value="alpha/beta hydrolase"/>
    <property type="match status" value="1"/>
</dbReference>
<dbReference type="InterPro" id="IPR029058">
    <property type="entry name" value="AB_hydrolase_fold"/>
</dbReference>
<evidence type="ECO:0000313" key="1">
    <source>
        <dbReference type="EMBL" id="GLR89259.1"/>
    </source>
</evidence>
<keyword evidence="2" id="KW-1185">Reference proteome</keyword>